<dbReference type="GO" id="GO:0000917">
    <property type="term" value="P:division septum assembly"/>
    <property type="evidence" value="ECO:0007669"/>
    <property type="project" value="UniProtKB-KW"/>
</dbReference>
<evidence type="ECO:0000259" key="11">
    <source>
        <dbReference type="Pfam" id="PF01656"/>
    </source>
</evidence>
<comment type="similarity">
    <text evidence="1">Belongs to the ParA family. MinD subfamily.</text>
</comment>
<dbReference type="GeneID" id="94442039"/>
<dbReference type="GO" id="GO:0005524">
    <property type="term" value="F:ATP binding"/>
    <property type="evidence" value="ECO:0007669"/>
    <property type="project" value="UniProtKB-KW"/>
</dbReference>
<dbReference type="InterPro" id="IPR027417">
    <property type="entry name" value="P-loop_NTPase"/>
</dbReference>
<comment type="function">
    <text evidence="8">ATPase required for the correct placement of the division site. Cell division inhibitors MinC and MinD act in concert to form an inhibitor capable of blocking formation of the polar Z ring septums. Rapidly oscillates between the poles of the cell to destabilize FtsZ filaments that have formed before they mature into polar Z rings.</text>
</comment>
<dbReference type="SUPFAM" id="SSF52540">
    <property type="entry name" value="P-loop containing nucleoside triphosphate hydrolases"/>
    <property type="match status" value="1"/>
</dbReference>
<dbReference type="InterPro" id="IPR025501">
    <property type="entry name" value="MinD_FleN"/>
</dbReference>
<dbReference type="Gene3D" id="3.40.50.300">
    <property type="entry name" value="P-loop containing nucleotide triphosphate hydrolases"/>
    <property type="match status" value="1"/>
</dbReference>
<feature type="binding site" evidence="10">
    <location>
        <begin position="11"/>
        <end position="18"/>
    </location>
    <ligand>
        <name>ATP</name>
        <dbReference type="ChEBI" id="CHEBI:30616"/>
    </ligand>
</feature>
<dbReference type="RefSeq" id="WP_022939057.1">
    <property type="nucleotide sequence ID" value="NZ_BAABZA010000010.1"/>
</dbReference>
<proteinExistence type="inferred from homology"/>
<dbReference type="Proteomes" id="UP001276902">
    <property type="component" value="Unassembled WGS sequence"/>
</dbReference>
<dbReference type="GO" id="GO:0009898">
    <property type="term" value="C:cytoplasmic side of plasma membrane"/>
    <property type="evidence" value="ECO:0007669"/>
    <property type="project" value="TreeGrafter"/>
</dbReference>
<organism evidence="13 14">
    <name type="scientific">Dielma fastidiosa</name>
    <dbReference type="NCBI Taxonomy" id="1034346"/>
    <lineage>
        <taxon>Bacteria</taxon>
        <taxon>Bacillati</taxon>
        <taxon>Bacillota</taxon>
        <taxon>Erysipelotrichia</taxon>
        <taxon>Erysipelotrichales</taxon>
        <taxon>Erysipelotrichaceae</taxon>
        <taxon>Dielma</taxon>
    </lineage>
</organism>
<dbReference type="Proteomes" id="UP000247612">
    <property type="component" value="Unassembled WGS sequence"/>
</dbReference>
<name>A0A2V2FHN8_9FIRM</name>
<evidence type="ECO:0000256" key="8">
    <source>
        <dbReference type="ARBA" id="ARBA00025436"/>
    </source>
</evidence>
<evidence type="ECO:0000256" key="9">
    <source>
        <dbReference type="ARBA" id="ARBA00032845"/>
    </source>
</evidence>
<protein>
    <recommendedName>
        <fullName evidence="2">Septum site-determining protein MinD</fullName>
    </recommendedName>
    <alternativeName>
        <fullName evidence="9">Cell division inhibitor MinD</fullName>
    </alternativeName>
</protein>
<dbReference type="PIRSF" id="PIRSF003092">
    <property type="entry name" value="MinD"/>
    <property type="match status" value="1"/>
</dbReference>
<feature type="domain" description="CobQ/CobB/MinD/ParA nucleotide binding" evidence="11">
    <location>
        <begin position="5"/>
        <end position="217"/>
    </location>
</feature>
<dbReference type="GO" id="GO:0051782">
    <property type="term" value="P:negative regulation of cell division"/>
    <property type="evidence" value="ECO:0007669"/>
    <property type="project" value="TreeGrafter"/>
</dbReference>
<dbReference type="EMBL" id="QJKH01000009">
    <property type="protein sequence ID" value="PXX77860.1"/>
    <property type="molecule type" value="Genomic_DNA"/>
</dbReference>
<sequence length="258" mass="28919">MGTSIAITSGKGGVGKSTVCISLGMVLARAGYRVCLIDVDLGLKNLDVMMGLENRVFYDLYDAMNGKCSLNKAILRDKREENLYLLPACKSINVKDFNGNDLKLVVEELKRSFDYVLLDSPAGIESGFMHSLHCADRVILVTTLDITAIQDADRIIGLLMKENIETIQVIMNRVNPRFIEKGISVRMEDALSWLSVELLGIVYEDENIARGNNRGNPHVLDEKSLTSECFENIRARLFGENVALPKYREKNILRKLFN</sequence>
<evidence type="ECO:0000256" key="1">
    <source>
        <dbReference type="ARBA" id="ARBA00010257"/>
    </source>
</evidence>
<evidence type="ECO:0000313" key="14">
    <source>
        <dbReference type="Proteomes" id="UP000247612"/>
    </source>
</evidence>
<dbReference type="AlphaFoldDB" id="A0A2V2FHN8"/>
<dbReference type="InterPro" id="IPR010223">
    <property type="entry name" value="MinD"/>
</dbReference>
<dbReference type="NCBIfam" id="TIGR01968">
    <property type="entry name" value="minD_bact"/>
    <property type="match status" value="1"/>
</dbReference>
<evidence type="ECO:0000256" key="2">
    <source>
        <dbReference type="ARBA" id="ARBA00016887"/>
    </source>
</evidence>
<evidence type="ECO:0000256" key="10">
    <source>
        <dbReference type="PIRSR" id="PIRSR003092-1"/>
    </source>
</evidence>
<evidence type="ECO:0000256" key="6">
    <source>
        <dbReference type="ARBA" id="ARBA00023210"/>
    </source>
</evidence>
<keyword evidence="14" id="KW-1185">Reference proteome</keyword>
<dbReference type="InterPro" id="IPR002586">
    <property type="entry name" value="CobQ/CobB/MinD/ParA_Nub-bd_dom"/>
</dbReference>
<dbReference type="GO" id="GO:0016887">
    <property type="term" value="F:ATP hydrolysis activity"/>
    <property type="evidence" value="ECO:0007669"/>
    <property type="project" value="InterPro"/>
</dbReference>
<evidence type="ECO:0000256" key="7">
    <source>
        <dbReference type="ARBA" id="ARBA00023306"/>
    </source>
</evidence>
<evidence type="ECO:0000256" key="5">
    <source>
        <dbReference type="ARBA" id="ARBA00022840"/>
    </source>
</evidence>
<evidence type="ECO:0000313" key="12">
    <source>
        <dbReference type="EMBL" id="MDY5168545.1"/>
    </source>
</evidence>
<keyword evidence="4 10" id="KW-0547">Nucleotide-binding</keyword>
<keyword evidence="7" id="KW-0131">Cell cycle</keyword>
<dbReference type="CDD" id="cd02036">
    <property type="entry name" value="MinD"/>
    <property type="match status" value="1"/>
</dbReference>
<dbReference type="Pfam" id="PF01656">
    <property type="entry name" value="CbiA"/>
    <property type="match status" value="1"/>
</dbReference>
<keyword evidence="6" id="KW-0717">Septation</keyword>
<reference evidence="13 14" key="1">
    <citation type="submission" date="2018-05" db="EMBL/GenBank/DDBJ databases">
        <title>Genomic Encyclopedia of Type Strains, Phase IV (KMG-IV): sequencing the most valuable type-strain genomes for metagenomic binning, comparative biology and taxonomic classification.</title>
        <authorList>
            <person name="Goeker M."/>
        </authorList>
    </citation>
    <scope>NUCLEOTIDE SEQUENCE [LARGE SCALE GENOMIC DNA]</scope>
    <source>
        <strain evidence="13 14">JC118</strain>
    </source>
</reference>
<evidence type="ECO:0000256" key="4">
    <source>
        <dbReference type="ARBA" id="ARBA00022741"/>
    </source>
</evidence>
<accession>A0A2V2FHN8</accession>
<dbReference type="STRING" id="1034346.GCA_000313565_02775"/>
<dbReference type="GO" id="GO:0005829">
    <property type="term" value="C:cytosol"/>
    <property type="evidence" value="ECO:0007669"/>
    <property type="project" value="TreeGrafter"/>
</dbReference>
<dbReference type="EMBL" id="JALDAW010000016">
    <property type="protein sequence ID" value="MDY5168545.1"/>
    <property type="molecule type" value="Genomic_DNA"/>
</dbReference>
<keyword evidence="3" id="KW-0132">Cell division</keyword>
<dbReference type="PANTHER" id="PTHR43384:SF6">
    <property type="entry name" value="SEPTUM SITE-DETERMINING PROTEIN MIND HOMOLOG, CHLOROPLASTIC"/>
    <property type="match status" value="1"/>
</dbReference>
<dbReference type="OrthoDB" id="9773088at2"/>
<evidence type="ECO:0000256" key="3">
    <source>
        <dbReference type="ARBA" id="ARBA00022618"/>
    </source>
</evidence>
<evidence type="ECO:0000313" key="13">
    <source>
        <dbReference type="EMBL" id="PXX77860.1"/>
    </source>
</evidence>
<dbReference type="InterPro" id="IPR050625">
    <property type="entry name" value="ParA/MinD_ATPase"/>
</dbReference>
<keyword evidence="5 10" id="KW-0067">ATP-binding</keyword>
<comment type="caution">
    <text evidence="13">The sequence shown here is derived from an EMBL/GenBank/DDBJ whole genome shotgun (WGS) entry which is preliminary data.</text>
</comment>
<reference evidence="12" key="2">
    <citation type="submission" date="2022-03" db="EMBL/GenBank/DDBJ databases">
        <title>First case of bacteraemia caused by Dielma fastidiosa in a patient hospitalised with diverticulitis.</title>
        <authorList>
            <person name="Forman-Ankjaer B."/>
            <person name="Hvid-Jensen F."/>
            <person name="Kobel C.M."/>
            <person name="Greve T."/>
        </authorList>
    </citation>
    <scope>NUCLEOTIDE SEQUENCE</scope>
    <source>
        <strain evidence="12">AUH_DF_2021</strain>
    </source>
</reference>
<dbReference type="PANTHER" id="PTHR43384">
    <property type="entry name" value="SEPTUM SITE-DETERMINING PROTEIN MIND HOMOLOG, CHLOROPLASTIC-RELATED"/>
    <property type="match status" value="1"/>
</dbReference>
<gene>
    <name evidence="12" type="primary">minD</name>
    <name evidence="13" type="ORF">DES51_109114</name>
    <name evidence="12" type="ORF">MQE39_10500</name>
</gene>